<evidence type="ECO:0000256" key="7">
    <source>
        <dbReference type="ARBA" id="ARBA00022833"/>
    </source>
</evidence>
<dbReference type="KEGG" id="afy:BW247_11050"/>
<dbReference type="GO" id="GO:0005524">
    <property type="term" value="F:ATP binding"/>
    <property type="evidence" value="ECO:0007669"/>
    <property type="project" value="UniProtKB-UniRule"/>
</dbReference>
<feature type="binding site" evidence="12">
    <location>
        <position position="453"/>
    </location>
    <ligand>
        <name>Zn(2+)</name>
        <dbReference type="ChEBI" id="CHEBI:29105"/>
        <label>2</label>
    </ligand>
</feature>
<dbReference type="OrthoDB" id="9759544at2"/>
<dbReference type="PROSITE" id="PS51192">
    <property type="entry name" value="HELICASE_ATP_BIND_1"/>
    <property type="match status" value="1"/>
</dbReference>
<feature type="binding site" evidence="12">
    <location>
        <position position="484"/>
    </location>
    <ligand>
        <name>Zn(2+)</name>
        <dbReference type="ChEBI" id="CHEBI:29105"/>
        <label>1</label>
    </ligand>
</feature>
<dbReference type="Pfam" id="PF00270">
    <property type="entry name" value="DEAD"/>
    <property type="match status" value="1"/>
</dbReference>
<evidence type="ECO:0000256" key="10">
    <source>
        <dbReference type="ARBA" id="ARBA00023235"/>
    </source>
</evidence>
<dbReference type="AlphaFoldDB" id="A0A1P8ULG5"/>
<evidence type="ECO:0000256" key="3">
    <source>
        <dbReference type="ARBA" id="ARBA00022723"/>
    </source>
</evidence>
<feature type="binding site" evidence="12">
    <location>
        <position position="471"/>
    </location>
    <ligand>
        <name>Zn(2+)</name>
        <dbReference type="ChEBI" id="CHEBI:29105"/>
        <label>2</label>
    </ligand>
</feature>
<dbReference type="Pfam" id="PF18319">
    <property type="entry name" value="Zn_ribbon_PriA"/>
    <property type="match status" value="1"/>
</dbReference>
<dbReference type="InterPro" id="IPR042115">
    <property type="entry name" value="PriA_3primeBD_sf"/>
</dbReference>
<dbReference type="Pfam" id="PF18074">
    <property type="entry name" value="PriA_C"/>
    <property type="match status" value="1"/>
</dbReference>
<evidence type="ECO:0000256" key="1">
    <source>
        <dbReference type="ARBA" id="ARBA00022515"/>
    </source>
</evidence>
<organism evidence="14 15">
    <name type="scientific">Acidihalobacter ferrooxydans</name>
    <dbReference type="NCBI Taxonomy" id="1765967"/>
    <lineage>
        <taxon>Bacteria</taxon>
        <taxon>Pseudomonadati</taxon>
        <taxon>Pseudomonadota</taxon>
        <taxon>Gammaproteobacteria</taxon>
        <taxon>Chromatiales</taxon>
        <taxon>Ectothiorhodospiraceae</taxon>
        <taxon>Acidihalobacter</taxon>
    </lineage>
</organism>
<dbReference type="GO" id="GO:0043138">
    <property type="term" value="F:3'-5' DNA helicase activity"/>
    <property type="evidence" value="ECO:0007669"/>
    <property type="project" value="UniProtKB-EC"/>
</dbReference>
<keyword evidence="15" id="KW-1185">Reference proteome</keyword>
<gene>
    <name evidence="12" type="primary">priA</name>
    <name evidence="14" type="ORF">BW247_11050</name>
</gene>
<dbReference type="CDD" id="cd18804">
    <property type="entry name" value="SF2_C_priA"/>
    <property type="match status" value="1"/>
</dbReference>
<keyword evidence="2 12" id="KW-0235">DNA replication</keyword>
<dbReference type="PROSITE" id="PS50096">
    <property type="entry name" value="IQ"/>
    <property type="match status" value="1"/>
</dbReference>
<evidence type="ECO:0000256" key="2">
    <source>
        <dbReference type="ARBA" id="ARBA00022705"/>
    </source>
</evidence>
<dbReference type="GO" id="GO:0006269">
    <property type="term" value="P:DNA replication, synthesis of primer"/>
    <property type="evidence" value="ECO:0007669"/>
    <property type="project" value="UniProtKB-KW"/>
</dbReference>
<dbReference type="InterPro" id="IPR005259">
    <property type="entry name" value="PriA"/>
</dbReference>
<sequence length="736" mass="80034">MVDDCVRVAVPVPLREALDYLPPVVVEWPLQPGMRVRVRVGRRRLIGLVVATGVRSALPRNRLRPIEAVLDAEPLLDDATRELIRFAADYYHYPIGEVAAAALPERLRNGGEAQAAAIVRWRLTPQATPEHAALARAPRQRALVSYLLEQGADAAPLDTQSLTAFGAGVGVLLRELLAKGLVERVRESALAPAPGGELPPALHAEQRAAVDAVWPSAAAPGYATHVLEGVTGSGKTEVYMTLIARALAAGRQTLLLVPEIGLTPQLLARLRRRFAVPLAALHSGLADAPRRDGWLAARSGEADIVVGTRSAVFTPLPRLGLIVVDEEHDASFKQQEGLRYHGRDLAVWRARRQGVPIVLGSATPALETLQHARRGHYARHRLATRAGGARAPLLRILDIRHGKLEAGLSAQLLSAVRERLERNEQVLLFLNRRGFAPVLICHECGWAAQCPRCDAHMTYHAASNRLRCHHCGHETPAPPACPECAAPDPRPIGQGTERVEQALAAQFPDVGILRIDRDTTRRRGALDATLEDAHSGRFPLLLGTQMLTKGHHLPNVTLVGVIDADQGLFSADYRAHERLAQLLVQVAGRAGRAQRPGEVIIQTHQPEHPLLHTLLAGGYRAAADTLLSEREAAAMPPFTWLALLRAEAAQQTAALAFLNAARKVLDGLRRDVVDVLGPVPAPMERRAGRYRAQLLLRSGDRGALHALLARTLPELDALPEARRARWSLDVDPVDLY</sequence>
<dbReference type="SUPFAM" id="SSF52540">
    <property type="entry name" value="P-loop containing nucleoside triphosphate hydrolases"/>
    <property type="match status" value="1"/>
</dbReference>
<dbReference type="Pfam" id="PF00271">
    <property type="entry name" value="Helicase_C"/>
    <property type="match status" value="1"/>
</dbReference>
<feature type="binding site" evidence="12">
    <location>
        <position position="481"/>
    </location>
    <ligand>
        <name>Zn(2+)</name>
        <dbReference type="ChEBI" id="CHEBI:29105"/>
        <label>1</label>
    </ligand>
</feature>
<comment type="cofactor">
    <cofactor evidence="12">
        <name>Zn(2+)</name>
        <dbReference type="ChEBI" id="CHEBI:29105"/>
    </cofactor>
    <text evidence="12">Binds 2 zinc ions per subunit.</text>
</comment>
<keyword evidence="8 12" id="KW-0067">ATP-binding</keyword>
<keyword evidence="3 12" id="KW-0479">Metal-binding</keyword>
<accession>A0A1P8ULG5</accession>
<evidence type="ECO:0000256" key="12">
    <source>
        <dbReference type="HAMAP-Rule" id="MF_00983"/>
    </source>
</evidence>
<reference evidence="14 15" key="1">
    <citation type="submission" date="2017-01" db="EMBL/GenBank/DDBJ databases">
        <title>Draft sequence of Acidihalobacter ferrooxidans strain DSM 14175 (strain V8).</title>
        <authorList>
            <person name="Khaleque H.N."/>
            <person name="Ramsay J.P."/>
            <person name="Murphy R.J.T."/>
            <person name="Kaksonen A.H."/>
            <person name="Boxall N.J."/>
            <person name="Watkin E.L.J."/>
        </authorList>
    </citation>
    <scope>NUCLEOTIDE SEQUENCE [LARGE SCALE GENOMIC DNA]</scope>
    <source>
        <strain evidence="14 15">V8</strain>
    </source>
</reference>
<evidence type="ECO:0000256" key="5">
    <source>
        <dbReference type="ARBA" id="ARBA00022801"/>
    </source>
</evidence>
<evidence type="ECO:0000313" key="14">
    <source>
        <dbReference type="EMBL" id="APZ44680.1"/>
    </source>
</evidence>
<dbReference type="Gene3D" id="3.40.50.300">
    <property type="entry name" value="P-loop containing nucleotide triphosphate hydrolases"/>
    <property type="match status" value="2"/>
</dbReference>
<dbReference type="FunFam" id="3.40.1440.60:FF:000001">
    <property type="entry name" value="Primosomal protein N"/>
    <property type="match status" value="1"/>
</dbReference>
<comment type="catalytic activity">
    <reaction evidence="12">
        <text>Couples ATP hydrolysis with the unwinding of duplex DNA by translocating in the 3'-5' direction.</text>
        <dbReference type="EC" id="5.6.2.4"/>
    </reaction>
</comment>
<comment type="subunit">
    <text evidence="12">Component of the replication restart primosome.</text>
</comment>
<dbReference type="SMART" id="SM00487">
    <property type="entry name" value="DEXDc"/>
    <property type="match status" value="1"/>
</dbReference>
<dbReference type="GO" id="GO:0006270">
    <property type="term" value="P:DNA replication initiation"/>
    <property type="evidence" value="ECO:0007669"/>
    <property type="project" value="TreeGrafter"/>
</dbReference>
<dbReference type="GO" id="GO:0003677">
    <property type="term" value="F:DNA binding"/>
    <property type="evidence" value="ECO:0007669"/>
    <property type="project" value="UniProtKB-UniRule"/>
</dbReference>
<dbReference type="EMBL" id="CP019434">
    <property type="protein sequence ID" value="APZ44680.1"/>
    <property type="molecule type" value="Genomic_DNA"/>
</dbReference>
<dbReference type="GO" id="GO:0008270">
    <property type="term" value="F:zinc ion binding"/>
    <property type="evidence" value="ECO:0007669"/>
    <property type="project" value="UniProtKB-UniRule"/>
</dbReference>
<dbReference type="InterPro" id="IPR011545">
    <property type="entry name" value="DEAD/DEAH_box_helicase_dom"/>
</dbReference>
<evidence type="ECO:0000313" key="15">
    <source>
        <dbReference type="Proteomes" id="UP000243807"/>
    </source>
</evidence>
<feature type="binding site" evidence="12">
    <location>
        <position position="441"/>
    </location>
    <ligand>
        <name>Zn(2+)</name>
        <dbReference type="ChEBI" id="CHEBI:29105"/>
        <label>1</label>
    </ligand>
</feature>
<dbReference type="STRING" id="1765967.BW247_11050"/>
<dbReference type="InterPro" id="IPR041236">
    <property type="entry name" value="PriA_C"/>
</dbReference>
<dbReference type="InterPro" id="IPR027417">
    <property type="entry name" value="P-loop_NTPase"/>
</dbReference>
<dbReference type="InterPro" id="IPR001650">
    <property type="entry name" value="Helicase_C-like"/>
</dbReference>
<dbReference type="NCBIfam" id="TIGR00595">
    <property type="entry name" value="priA"/>
    <property type="match status" value="1"/>
</dbReference>
<evidence type="ECO:0000256" key="9">
    <source>
        <dbReference type="ARBA" id="ARBA00023125"/>
    </source>
</evidence>
<feature type="binding site" evidence="12">
    <location>
        <position position="450"/>
    </location>
    <ligand>
        <name>Zn(2+)</name>
        <dbReference type="ChEBI" id="CHEBI:29105"/>
        <label>2</label>
    </ligand>
</feature>
<dbReference type="SMART" id="SM00490">
    <property type="entry name" value="HELICc"/>
    <property type="match status" value="1"/>
</dbReference>
<feature type="binding site" evidence="12">
    <location>
        <position position="468"/>
    </location>
    <ligand>
        <name>Zn(2+)</name>
        <dbReference type="ChEBI" id="CHEBI:29105"/>
        <label>2</label>
    </ligand>
</feature>
<dbReference type="Gene3D" id="3.40.1440.60">
    <property type="entry name" value="PriA, 3(prime) DNA-binding domain"/>
    <property type="match status" value="1"/>
</dbReference>
<evidence type="ECO:0000256" key="11">
    <source>
        <dbReference type="ARBA" id="ARBA00048988"/>
    </source>
</evidence>
<dbReference type="CDD" id="cd17929">
    <property type="entry name" value="DEXHc_priA"/>
    <property type="match status" value="1"/>
</dbReference>
<evidence type="ECO:0000256" key="8">
    <source>
        <dbReference type="ARBA" id="ARBA00022840"/>
    </source>
</evidence>
<keyword evidence="9 12" id="KW-0238">DNA-binding</keyword>
<dbReference type="FunFam" id="3.40.50.300:FF:000489">
    <property type="entry name" value="Primosome assembly protein PriA"/>
    <property type="match status" value="1"/>
</dbReference>
<name>A0A1P8ULG5_9GAMM</name>
<keyword evidence="4 12" id="KW-0547">Nucleotide-binding</keyword>
<evidence type="ECO:0000259" key="13">
    <source>
        <dbReference type="PROSITE" id="PS51192"/>
    </source>
</evidence>
<keyword evidence="6 12" id="KW-0347">Helicase</keyword>
<keyword evidence="7 12" id="KW-0862">Zinc</keyword>
<feature type="domain" description="Helicase ATP-binding" evidence="13">
    <location>
        <begin position="216"/>
        <end position="382"/>
    </location>
</feature>
<dbReference type="InterPro" id="IPR040498">
    <property type="entry name" value="PriA_CRR"/>
</dbReference>
<dbReference type="GO" id="GO:0006302">
    <property type="term" value="P:double-strand break repair"/>
    <property type="evidence" value="ECO:0007669"/>
    <property type="project" value="InterPro"/>
</dbReference>
<dbReference type="PANTHER" id="PTHR30580">
    <property type="entry name" value="PRIMOSOMAL PROTEIN N"/>
    <property type="match status" value="1"/>
</dbReference>
<comment type="catalytic activity">
    <reaction evidence="11 12">
        <text>ATP + H2O = ADP + phosphate + H(+)</text>
        <dbReference type="Rhea" id="RHEA:13065"/>
        <dbReference type="ChEBI" id="CHEBI:15377"/>
        <dbReference type="ChEBI" id="CHEBI:15378"/>
        <dbReference type="ChEBI" id="CHEBI:30616"/>
        <dbReference type="ChEBI" id="CHEBI:43474"/>
        <dbReference type="ChEBI" id="CHEBI:456216"/>
        <dbReference type="EC" id="5.6.2.4"/>
    </reaction>
</comment>
<proteinExistence type="inferred from homology"/>
<dbReference type="GO" id="GO:0006310">
    <property type="term" value="P:DNA recombination"/>
    <property type="evidence" value="ECO:0007669"/>
    <property type="project" value="InterPro"/>
</dbReference>
<comment type="function">
    <text evidence="12">Initiates the restart of stalled replication forks, which reloads the replicative helicase on sites other than the origin of replication. Recognizes and binds to abandoned replication forks and remodels them to uncover a helicase loading site. Promotes assembly of the primosome at these replication forks.</text>
</comment>
<protein>
    <recommendedName>
        <fullName evidence="12">Replication restart protein PriA</fullName>
    </recommendedName>
    <alternativeName>
        <fullName evidence="12">ATP-dependent DNA helicase PriA</fullName>
        <ecNumber evidence="12">5.6.2.4</ecNumber>
    </alternativeName>
    <alternativeName>
        <fullName evidence="12">DNA 3'-5' helicase PriA</fullName>
    </alternativeName>
</protein>
<dbReference type="EC" id="5.6.2.4" evidence="12"/>
<dbReference type="PANTHER" id="PTHR30580:SF0">
    <property type="entry name" value="PRIMOSOMAL PROTEIN N"/>
    <property type="match status" value="1"/>
</dbReference>
<dbReference type="Pfam" id="PF17764">
    <property type="entry name" value="PriA_3primeBD"/>
    <property type="match status" value="1"/>
</dbReference>
<feature type="binding site" evidence="12">
    <location>
        <position position="444"/>
    </location>
    <ligand>
        <name>Zn(2+)</name>
        <dbReference type="ChEBI" id="CHEBI:29105"/>
        <label>1</label>
    </ligand>
</feature>
<evidence type="ECO:0000256" key="4">
    <source>
        <dbReference type="ARBA" id="ARBA00022741"/>
    </source>
</evidence>
<dbReference type="NCBIfam" id="NF004067">
    <property type="entry name" value="PRK05580.1-4"/>
    <property type="match status" value="1"/>
</dbReference>
<keyword evidence="1 12" id="KW-0639">Primosome</keyword>
<keyword evidence="5 12" id="KW-0378">Hydrolase</keyword>
<keyword evidence="10 12" id="KW-0413">Isomerase</keyword>
<evidence type="ECO:0000256" key="6">
    <source>
        <dbReference type="ARBA" id="ARBA00022806"/>
    </source>
</evidence>
<dbReference type="Proteomes" id="UP000243807">
    <property type="component" value="Chromosome"/>
</dbReference>
<dbReference type="GO" id="GO:1990077">
    <property type="term" value="C:primosome complex"/>
    <property type="evidence" value="ECO:0007669"/>
    <property type="project" value="UniProtKB-UniRule"/>
</dbReference>
<comment type="similarity">
    <text evidence="12">Belongs to the helicase family. PriA subfamily.</text>
</comment>
<dbReference type="InterPro" id="IPR041222">
    <property type="entry name" value="PriA_3primeBD"/>
</dbReference>
<dbReference type="GO" id="GO:0016887">
    <property type="term" value="F:ATP hydrolysis activity"/>
    <property type="evidence" value="ECO:0007669"/>
    <property type="project" value="RHEA"/>
</dbReference>
<dbReference type="InterPro" id="IPR014001">
    <property type="entry name" value="Helicase_ATP-bd"/>
</dbReference>
<dbReference type="HAMAP" id="MF_00983">
    <property type="entry name" value="PriA"/>
    <property type="match status" value="1"/>
</dbReference>